<protein>
    <submittedName>
        <fullName evidence="3">Uncharacterized protein</fullName>
    </submittedName>
</protein>
<dbReference type="InterPro" id="IPR036291">
    <property type="entry name" value="NAD(P)-bd_dom_sf"/>
</dbReference>
<evidence type="ECO:0000256" key="2">
    <source>
        <dbReference type="ARBA" id="ARBA00006617"/>
    </source>
</evidence>
<name>A0A433DAQ5_9FUNG</name>
<dbReference type="EMBL" id="RBNI01003952">
    <property type="protein sequence ID" value="RUP47916.1"/>
    <property type="molecule type" value="Genomic_DNA"/>
</dbReference>
<comment type="caution">
    <text evidence="3">The sequence shown here is derived from an EMBL/GenBank/DDBJ whole genome shotgun (WGS) entry which is preliminary data.</text>
</comment>
<dbReference type="PANTHER" id="PTHR14097:SF7">
    <property type="entry name" value="OXIDOREDUCTASE HTATIP2"/>
    <property type="match status" value="1"/>
</dbReference>
<reference evidence="3 4" key="1">
    <citation type="journal article" date="2018" name="New Phytol.">
        <title>Phylogenomics of Endogonaceae and evolution of mycorrhizas within Mucoromycota.</title>
        <authorList>
            <person name="Chang Y."/>
            <person name="Desiro A."/>
            <person name="Na H."/>
            <person name="Sandor L."/>
            <person name="Lipzen A."/>
            <person name="Clum A."/>
            <person name="Barry K."/>
            <person name="Grigoriev I.V."/>
            <person name="Martin F.M."/>
            <person name="Stajich J.E."/>
            <person name="Smith M.E."/>
            <person name="Bonito G."/>
            <person name="Spatafora J.W."/>
        </authorList>
    </citation>
    <scope>NUCLEOTIDE SEQUENCE [LARGE SCALE GENOMIC DNA]</scope>
    <source>
        <strain evidence="3 4">GMNB39</strain>
    </source>
</reference>
<dbReference type="PANTHER" id="PTHR14097">
    <property type="entry name" value="OXIDOREDUCTASE HTATIP2"/>
    <property type="match status" value="1"/>
</dbReference>
<evidence type="ECO:0000313" key="3">
    <source>
        <dbReference type="EMBL" id="RUP47916.1"/>
    </source>
</evidence>
<dbReference type="OrthoDB" id="430436at2759"/>
<evidence type="ECO:0000313" key="4">
    <source>
        <dbReference type="Proteomes" id="UP000268093"/>
    </source>
</evidence>
<dbReference type="Proteomes" id="UP000268093">
    <property type="component" value="Unassembled WGS sequence"/>
</dbReference>
<evidence type="ECO:0000256" key="1">
    <source>
        <dbReference type="ARBA" id="ARBA00004450"/>
    </source>
</evidence>
<comment type="subcellular location">
    <subcellularLocation>
        <location evidence="1">Mitochondrion outer membrane</location>
        <topology evidence="1">Peripheral membrane protein</topology>
    </subcellularLocation>
</comment>
<sequence length="182" mass="20755">MPTENLVQVIIDFENLDAHREAFHGVDYVFGALEITRKAATEENLGQSENVLSLVHYIYYSSIGANARLHFLYLKSKGETENALAESCNLSCIMTVRLTGLDVEEECPCGTYWYETLVFDYINRLLNWLGFKMSTPVAMLAREMHRATLGEIPEKMRVIEKTKGNGTVFNIIEYKEFIELGL</sequence>
<accession>A0A433DAQ5</accession>
<dbReference type="Gene3D" id="3.40.50.720">
    <property type="entry name" value="NAD(P)-binding Rossmann-like Domain"/>
    <property type="match status" value="1"/>
</dbReference>
<dbReference type="GO" id="GO:0005741">
    <property type="term" value="C:mitochondrial outer membrane"/>
    <property type="evidence" value="ECO:0007669"/>
    <property type="project" value="UniProtKB-SubCell"/>
</dbReference>
<dbReference type="AlphaFoldDB" id="A0A433DAQ5"/>
<dbReference type="SUPFAM" id="SSF51735">
    <property type="entry name" value="NAD(P)-binding Rossmann-fold domains"/>
    <property type="match status" value="1"/>
</dbReference>
<proteinExistence type="inferred from homology"/>
<organism evidence="3 4">
    <name type="scientific">Jimgerdemannia flammicorona</name>
    <dbReference type="NCBI Taxonomy" id="994334"/>
    <lineage>
        <taxon>Eukaryota</taxon>
        <taxon>Fungi</taxon>
        <taxon>Fungi incertae sedis</taxon>
        <taxon>Mucoromycota</taxon>
        <taxon>Mucoromycotina</taxon>
        <taxon>Endogonomycetes</taxon>
        <taxon>Endogonales</taxon>
        <taxon>Endogonaceae</taxon>
        <taxon>Jimgerdemannia</taxon>
    </lineage>
</organism>
<gene>
    <name evidence="3" type="ORF">BC936DRAFT_145175</name>
</gene>
<comment type="similarity">
    <text evidence="2">Belongs to the FMP52 family.</text>
</comment>
<keyword evidence="4" id="KW-1185">Reference proteome</keyword>